<name>A0A645FDM6_9ZZZZ</name>
<feature type="compositionally biased region" description="Basic and acidic residues" evidence="1">
    <location>
        <begin position="100"/>
        <end position="110"/>
    </location>
</feature>
<proteinExistence type="predicted"/>
<comment type="caution">
    <text evidence="2">The sequence shown here is derived from an EMBL/GenBank/DDBJ whole genome shotgun (WGS) entry which is preliminary data.</text>
</comment>
<evidence type="ECO:0000256" key="1">
    <source>
        <dbReference type="SAM" id="MobiDB-lite"/>
    </source>
</evidence>
<organism evidence="2">
    <name type="scientific">bioreactor metagenome</name>
    <dbReference type="NCBI Taxonomy" id="1076179"/>
    <lineage>
        <taxon>unclassified sequences</taxon>
        <taxon>metagenomes</taxon>
        <taxon>ecological metagenomes</taxon>
    </lineage>
</organism>
<sequence>MKRILTIVITMILCVLSSLPVASPTELPIELTKHQQLFDKFNIDIAAYVEIDNRLNEKYGTEFRLGLDETLRFKQTLAKKEGLPEPTMEDLLRDLPSPEEYEKSGFEHAVRISSSQSAAR</sequence>
<gene>
    <name evidence="2" type="ORF">SDC9_159823</name>
</gene>
<dbReference type="AlphaFoldDB" id="A0A645FDM6"/>
<protein>
    <submittedName>
        <fullName evidence="2">Uncharacterized protein</fullName>
    </submittedName>
</protein>
<reference evidence="2" key="1">
    <citation type="submission" date="2019-08" db="EMBL/GenBank/DDBJ databases">
        <authorList>
            <person name="Kucharzyk K."/>
            <person name="Murdoch R.W."/>
            <person name="Higgins S."/>
            <person name="Loffler F."/>
        </authorList>
    </citation>
    <scope>NUCLEOTIDE SEQUENCE</scope>
</reference>
<accession>A0A645FDM6</accession>
<evidence type="ECO:0000313" key="2">
    <source>
        <dbReference type="EMBL" id="MPN12505.1"/>
    </source>
</evidence>
<feature type="region of interest" description="Disordered" evidence="1">
    <location>
        <begin position="81"/>
        <end position="120"/>
    </location>
</feature>
<dbReference type="EMBL" id="VSSQ01058856">
    <property type="protein sequence ID" value="MPN12505.1"/>
    <property type="molecule type" value="Genomic_DNA"/>
</dbReference>